<dbReference type="Pfam" id="PF25057">
    <property type="entry name" value="CUT_N"/>
    <property type="match status" value="1"/>
</dbReference>
<dbReference type="InterPro" id="IPR051962">
    <property type="entry name" value="Cuticlin"/>
</dbReference>
<dbReference type="AlphaFoldDB" id="A0A158QWI3"/>
<evidence type="ECO:0000256" key="8">
    <source>
        <dbReference type="SAM" id="Phobius"/>
    </source>
</evidence>
<dbReference type="PROSITE" id="PS51034">
    <property type="entry name" value="ZP_2"/>
    <property type="match status" value="1"/>
</dbReference>
<evidence type="ECO:0000256" key="4">
    <source>
        <dbReference type="ARBA" id="ARBA00022692"/>
    </source>
</evidence>
<accession>A0A158QWI3</accession>
<keyword evidence="6 8" id="KW-1133">Transmembrane helix</keyword>
<keyword evidence="3" id="KW-1003">Cell membrane</keyword>
<proteinExistence type="predicted"/>
<name>A0A158QWI3_NIPBR</name>
<feature type="domain" description="ZP" evidence="9">
    <location>
        <begin position="10"/>
        <end position="265"/>
    </location>
</feature>
<organism evidence="10">
    <name type="scientific">Nippostrongylus brasiliensis</name>
    <name type="common">Rat hookworm</name>
    <dbReference type="NCBI Taxonomy" id="27835"/>
    <lineage>
        <taxon>Eukaryota</taxon>
        <taxon>Metazoa</taxon>
        <taxon>Ecdysozoa</taxon>
        <taxon>Nematoda</taxon>
        <taxon>Chromadorea</taxon>
        <taxon>Rhabditida</taxon>
        <taxon>Rhabditina</taxon>
        <taxon>Rhabditomorpha</taxon>
        <taxon>Strongyloidea</taxon>
        <taxon>Heligmosomidae</taxon>
        <taxon>Nippostrongylus</taxon>
    </lineage>
</organism>
<evidence type="ECO:0000259" key="9">
    <source>
        <dbReference type="PROSITE" id="PS51034"/>
    </source>
</evidence>
<dbReference type="PANTHER" id="PTHR22907:SF15">
    <property type="entry name" value="ZP DOMAIN-CONTAINING PROTEIN"/>
    <property type="match status" value="1"/>
</dbReference>
<comment type="subcellular location">
    <subcellularLocation>
        <location evidence="1">Cell membrane</location>
        <topology evidence="1">Single-pass type I membrane protein</topology>
    </subcellularLocation>
</comment>
<dbReference type="WBParaSite" id="NBR_0000023601-mRNA-1">
    <property type="protein sequence ID" value="NBR_0000023601-mRNA-1"/>
    <property type="gene ID" value="NBR_0000023601"/>
</dbReference>
<evidence type="ECO:0000256" key="7">
    <source>
        <dbReference type="ARBA" id="ARBA00023136"/>
    </source>
</evidence>
<keyword evidence="4 8" id="KW-0812">Transmembrane</keyword>
<protein>
    <submittedName>
        <fullName evidence="10">ZP domain-containing protein</fullName>
    </submittedName>
</protein>
<dbReference type="InterPro" id="IPR057475">
    <property type="entry name" value="CUT_C"/>
</dbReference>
<evidence type="ECO:0000313" key="10">
    <source>
        <dbReference type="WBParaSite" id="NBR_0000023601-mRNA-1"/>
    </source>
</evidence>
<evidence type="ECO:0000256" key="1">
    <source>
        <dbReference type="ARBA" id="ARBA00004251"/>
    </source>
</evidence>
<dbReference type="SMART" id="SM00241">
    <property type="entry name" value="ZP"/>
    <property type="match status" value="1"/>
</dbReference>
<dbReference type="InterPro" id="IPR001507">
    <property type="entry name" value="ZP_dom"/>
</dbReference>
<dbReference type="Pfam" id="PF25301">
    <property type="entry name" value="CUT_C"/>
    <property type="match status" value="1"/>
</dbReference>
<keyword evidence="5" id="KW-0732">Signal</keyword>
<evidence type="ECO:0000256" key="3">
    <source>
        <dbReference type="ARBA" id="ARBA00022475"/>
    </source>
</evidence>
<evidence type="ECO:0000256" key="2">
    <source>
        <dbReference type="ARBA" id="ARBA00022460"/>
    </source>
</evidence>
<dbReference type="InterPro" id="IPR056953">
    <property type="entry name" value="CUT_N"/>
</dbReference>
<evidence type="ECO:0000256" key="6">
    <source>
        <dbReference type="ARBA" id="ARBA00022989"/>
    </source>
</evidence>
<feature type="transmembrane region" description="Helical" evidence="8">
    <location>
        <begin position="310"/>
        <end position="334"/>
    </location>
</feature>
<dbReference type="GO" id="GO:0042302">
    <property type="term" value="F:structural constituent of cuticle"/>
    <property type="evidence" value="ECO:0007669"/>
    <property type="project" value="UniProtKB-KW"/>
</dbReference>
<dbReference type="GO" id="GO:0005886">
    <property type="term" value="C:plasma membrane"/>
    <property type="evidence" value="ECO:0007669"/>
    <property type="project" value="UniProtKB-SubCell"/>
</dbReference>
<evidence type="ECO:0000256" key="5">
    <source>
        <dbReference type="ARBA" id="ARBA00022729"/>
    </source>
</evidence>
<sequence>LNIPGIPTIKCTPDGVFAFLNTSNPFTGHIYLKGHFGRKGCHRHFGTDPMETTSPMYSAKAEFRFESCPMRKKRQINPRGLIMSGIMVVAHHSTLLTYRDRAYRIECYYREDNNIVQTEMRVNSQLPAPLASEPIPLPSCQYRLEMGTNASSLVASPTVVTIGDSVVHLWTCGDPIHSTIYCMQVHSCVADDGGSEKVTVVDSNGCSTDRELLSSLSYPSPMRAFARSRVFKFADKSDINFACQIRLTMKADNVNATCPVPQCPARPRRSMNRNRGARAVVFDVVASPMTVLEKRNYDYYPSQKELICPFVSAPLLVLAGSFCCYVLFTIFYMCSRRRVVYSLA</sequence>
<reference evidence="10" key="1">
    <citation type="submission" date="2016-04" db="UniProtKB">
        <authorList>
            <consortium name="WormBaseParasite"/>
        </authorList>
    </citation>
    <scope>IDENTIFICATION</scope>
</reference>
<keyword evidence="7 8" id="KW-0472">Membrane</keyword>
<dbReference type="OMA" id="VAYQIDC"/>
<keyword evidence="2" id="KW-0193">Cuticle</keyword>
<dbReference type="PANTHER" id="PTHR22907">
    <property type="entry name" value="GH04558P"/>
    <property type="match status" value="1"/>
</dbReference>